<evidence type="ECO:0000313" key="2">
    <source>
        <dbReference type="EMBL" id="EJW79861.1"/>
    </source>
</evidence>
<proteinExistence type="predicted"/>
<comment type="caution">
    <text evidence="2">The sequence shown here is derived from an EMBL/GenBank/DDBJ whole genome shotgun (WGS) entry which is preliminary data.</text>
</comment>
<gene>
    <name evidence="2" type="ORF">WUBG_09232</name>
</gene>
<evidence type="ECO:0000256" key="1">
    <source>
        <dbReference type="SAM" id="MobiDB-lite"/>
    </source>
</evidence>
<dbReference type="AlphaFoldDB" id="J9EBR2"/>
<feature type="compositionally biased region" description="Low complexity" evidence="1">
    <location>
        <begin position="28"/>
        <end position="40"/>
    </location>
</feature>
<sequence length="49" mass="5459">MDRAAMELAKKMAATRIDLQDWKPPTEQQGPSSPNQQSNKSSDEMLALL</sequence>
<protein>
    <submittedName>
        <fullName evidence="2">Uncharacterized protein</fullName>
    </submittedName>
</protein>
<feature type="region of interest" description="Disordered" evidence="1">
    <location>
        <begin position="1"/>
        <end position="49"/>
    </location>
</feature>
<organism evidence="2 3">
    <name type="scientific">Wuchereria bancrofti</name>
    <dbReference type="NCBI Taxonomy" id="6293"/>
    <lineage>
        <taxon>Eukaryota</taxon>
        <taxon>Metazoa</taxon>
        <taxon>Ecdysozoa</taxon>
        <taxon>Nematoda</taxon>
        <taxon>Chromadorea</taxon>
        <taxon>Rhabditida</taxon>
        <taxon>Spirurina</taxon>
        <taxon>Spiruromorpha</taxon>
        <taxon>Filarioidea</taxon>
        <taxon>Onchocercidae</taxon>
        <taxon>Wuchereria</taxon>
    </lineage>
</organism>
<reference evidence="3" key="1">
    <citation type="submission" date="2012-08" db="EMBL/GenBank/DDBJ databases">
        <title>The Genome Sequence of Wuchereria bancrofti.</title>
        <authorList>
            <person name="Nutman T.B."/>
            <person name="Fink D.L."/>
            <person name="Russ C."/>
            <person name="Young S."/>
            <person name="Zeng Q."/>
            <person name="Koehrsen M."/>
            <person name="Alvarado L."/>
            <person name="Berlin A."/>
            <person name="Chapman S.B."/>
            <person name="Chen Z."/>
            <person name="Freedman E."/>
            <person name="Gellesch M."/>
            <person name="Goldberg J."/>
            <person name="Griggs A."/>
            <person name="Gujja S."/>
            <person name="Heilman E.R."/>
            <person name="Heiman D."/>
            <person name="Hepburn T."/>
            <person name="Howarth C."/>
            <person name="Jen D."/>
            <person name="Larson L."/>
            <person name="Lewis B."/>
            <person name="Mehta T."/>
            <person name="Park D."/>
            <person name="Pearson M."/>
            <person name="Roberts A."/>
            <person name="Saif S."/>
            <person name="Shea T."/>
            <person name="Shenoy N."/>
            <person name="Sisk P."/>
            <person name="Stolte C."/>
            <person name="Sykes S."/>
            <person name="Walk T."/>
            <person name="White J."/>
            <person name="Yandava C."/>
            <person name="Haas B."/>
            <person name="Henn M.R."/>
            <person name="Nusbaum C."/>
            <person name="Birren B."/>
        </authorList>
    </citation>
    <scope>NUCLEOTIDE SEQUENCE [LARGE SCALE GENOMIC DNA]</scope>
    <source>
        <strain evidence="3">NA</strain>
    </source>
</reference>
<name>J9EBR2_WUCBA</name>
<evidence type="ECO:0000313" key="3">
    <source>
        <dbReference type="Proteomes" id="UP000004810"/>
    </source>
</evidence>
<accession>J9EBR2</accession>
<dbReference type="EMBL" id="ADBV01005046">
    <property type="protein sequence ID" value="EJW79861.1"/>
    <property type="molecule type" value="Genomic_DNA"/>
</dbReference>
<dbReference type="Proteomes" id="UP000004810">
    <property type="component" value="Unassembled WGS sequence"/>
</dbReference>
<feature type="compositionally biased region" description="Basic and acidic residues" evidence="1">
    <location>
        <begin position="1"/>
        <end position="10"/>
    </location>
</feature>